<evidence type="ECO:0000313" key="2">
    <source>
        <dbReference type="Proteomes" id="UP001217044"/>
    </source>
</evidence>
<dbReference type="SUPFAM" id="SSF52540">
    <property type="entry name" value="P-loop containing nucleoside triphosphate hydrolases"/>
    <property type="match status" value="1"/>
</dbReference>
<gene>
    <name evidence="1" type="ORF">M8445_01050</name>
</gene>
<dbReference type="Gene3D" id="1.25.40.10">
    <property type="entry name" value="Tetratricopeptide repeat domain"/>
    <property type="match status" value="1"/>
</dbReference>
<dbReference type="EMBL" id="CP115165">
    <property type="protein sequence ID" value="WDA58836.1"/>
    <property type="molecule type" value="Genomic_DNA"/>
</dbReference>
<proteinExistence type="predicted"/>
<dbReference type="InterPro" id="IPR011990">
    <property type="entry name" value="TPR-like_helical_dom_sf"/>
</dbReference>
<sequence>MKLLTFGGVSVEGVTFRREKPLLLLAYLCLEGPQPRRRLASLFWPDAANPMNSLAQNLIRLRPLSGAVLEQAGRVEALIPSDAQAFRDHCRAARPADALTLYHGAFLDGLNAALNPDLEEWLLDTRETLAREARAAHLSLAEHRHARSEHPQAHAHATHAYHTPGAPPCDPEDLLRLWQILGLSDHPLTLTLRRDASELGLTLHAPAPTPPTHTLIGRATELDILNHLPAGQIAWISGPPGIGKTALIDSLAHTGWRVLPARGGLPLATLEPLSAHPLGSAADALNLLRDTRLKLALDDWEDMDETTRATLTLAARQHPGATIAITARQPPALPTHHHIPLHSLTEQDLQGHPGAHAATGGHPTLLASYLNGTPPDRTLDAHLTLLGPDHRRLFLALAAQDTPNLGATRAALNLTPATLAATLDTLTREGLTTSGGRVRASTPAQHLLDTHPLDTALTHLHLARHHPTETAWPHWLRARDLWEPSDQESIENAALFTAAKYYDNGNVNKAVKVLENCLFSDELRLVVSEYNLSIGAIEKIEARVSCCADSVRKFIVLADLKYRIGLYDEAKLYISRLPNDKGMVSGWKNMLVAHISMREYKLDIAKNYYSYAISYFNASKNTGMSLLCESILLRIEDNGDVRRKYSGIVEKSIHFPIQHPTIVLNNAEWLASKYEEQTVEKEYIVNLYDCAISKFDDIGHMTGVASALNSKGAFFHMRRMFSLAGKCYEDSLEFASRASNLRLQTIIRANIAELSNDEREFKKTIDFLKHDSDNILSSVIVSNKLPSQ</sequence>
<dbReference type="RefSeq" id="WP_273989062.1">
    <property type="nucleotide sequence ID" value="NZ_BAABQT010000001.1"/>
</dbReference>
<organism evidence="1 2">
    <name type="scientific">Deinococcus aquaticus</name>
    <dbReference type="NCBI Taxonomy" id="328692"/>
    <lineage>
        <taxon>Bacteria</taxon>
        <taxon>Thermotogati</taxon>
        <taxon>Deinococcota</taxon>
        <taxon>Deinococci</taxon>
        <taxon>Deinococcales</taxon>
        <taxon>Deinococcaceae</taxon>
        <taxon>Deinococcus</taxon>
    </lineage>
</organism>
<accession>A0ABY7V1Y1</accession>
<dbReference type="Proteomes" id="UP001217044">
    <property type="component" value="Chromosome"/>
</dbReference>
<evidence type="ECO:0000313" key="1">
    <source>
        <dbReference type="EMBL" id="WDA58836.1"/>
    </source>
</evidence>
<reference evidence="1 2" key="1">
    <citation type="submission" date="2022-12" db="EMBL/GenBank/DDBJ databases">
        <title>Genome Sequence of Deinococcus aquaticus Type Strain PB314.</title>
        <authorList>
            <person name="Albert C."/>
            <person name="Hill J."/>
            <person name="Boren L."/>
            <person name="Scholz-Ng S."/>
            <person name="Fatema N."/>
            <person name="Grosso R."/>
            <person name="Soboslay E."/>
            <person name="Tuohy J."/>
        </authorList>
    </citation>
    <scope>NUCLEOTIDE SEQUENCE [LARGE SCALE GENOMIC DNA]</scope>
    <source>
        <strain evidence="1 2">PB-314</strain>
    </source>
</reference>
<name>A0ABY7V1Y1_9DEIO</name>
<evidence type="ECO:0008006" key="3">
    <source>
        <dbReference type="Google" id="ProtNLM"/>
    </source>
</evidence>
<protein>
    <recommendedName>
        <fullName evidence="3">Bacterial transcriptional activator domain-containing protein</fullName>
    </recommendedName>
</protein>
<keyword evidence="2" id="KW-1185">Reference proteome</keyword>
<dbReference type="InterPro" id="IPR027417">
    <property type="entry name" value="P-loop_NTPase"/>
</dbReference>